<comment type="caution">
    <text evidence="5">Lacks conserved residue(s) required for the propagation of feature annotation.</text>
</comment>
<dbReference type="GO" id="GO:0019288">
    <property type="term" value="P:isopentenyl diphosphate biosynthetic process, methylerythritol 4-phosphate pathway"/>
    <property type="evidence" value="ECO:0007669"/>
    <property type="project" value="UniProtKB-UniRule"/>
</dbReference>
<dbReference type="GO" id="GO:0050992">
    <property type="term" value="P:dimethylallyl diphosphate biosynthetic process"/>
    <property type="evidence" value="ECO:0007669"/>
    <property type="project" value="UniProtKB-UniRule"/>
</dbReference>
<dbReference type="Gene3D" id="3.40.50.11270">
    <property type="match status" value="1"/>
</dbReference>
<dbReference type="Pfam" id="PF02401">
    <property type="entry name" value="LYTB"/>
    <property type="match status" value="1"/>
</dbReference>
<comment type="similarity">
    <text evidence="5">Belongs to the IspH family.</text>
</comment>
<keyword evidence="2 5" id="KW-0479">Metal-binding</keyword>
<dbReference type="GO" id="GO:0051539">
    <property type="term" value="F:4 iron, 4 sulfur cluster binding"/>
    <property type="evidence" value="ECO:0007669"/>
    <property type="project" value="UniProtKB-UniRule"/>
</dbReference>
<dbReference type="eggNOG" id="COG0761">
    <property type="taxonomic scope" value="Bacteria"/>
</dbReference>
<dbReference type="STRING" id="584708.Apau_1334"/>
<feature type="binding site" evidence="5">
    <location>
        <position position="264"/>
    </location>
    <ligand>
        <name>dimethylallyl diphosphate</name>
        <dbReference type="ChEBI" id="CHEBI:57623"/>
    </ligand>
</feature>
<dbReference type="GO" id="GO:0046872">
    <property type="term" value="F:metal ion binding"/>
    <property type="evidence" value="ECO:0007669"/>
    <property type="project" value="UniProtKB-KW"/>
</dbReference>
<evidence type="ECO:0000256" key="5">
    <source>
        <dbReference type="HAMAP-Rule" id="MF_00191"/>
    </source>
</evidence>
<organism evidence="6 7">
    <name type="scientific">Aminomonas paucivorans DSM 12260</name>
    <dbReference type="NCBI Taxonomy" id="584708"/>
    <lineage>
        <taxon>Bacteria</taxon>
        <taxon>Thermotogati</taxon>
        <taxon>Synergistota</taxon>
        <taxon>Synergistia</taxon>
        <taxon>Synergistales</taxon>
        <taxon>Synergistaceae</taxon>
        <taxon>Aminomonas</taxon>
    </lineage>
</organism>
<dbReference type="OrthoDB" id="9804077at2"/>
<feature type="binding site" evidence="5">
    <location>
        <position position="264"/>
    </location>
    <ligand>
        <name>isopentenyl diphosphate</name>
        <dbReference type="ChEBI" id="CHEBI:128769"/>
    </ligand>
</feature>
<feature type="binding site" evidence="5">
    <location>
        <position position="73"/>
    </location>
    <ligand>
        <name>isopentenyl diphosphate</name>
        <dbReference type="ChEBI" id="CHEBI:128769"/>
    </ligand>
</feature>
<dbReference type="HAMAP" id="MF_00191">
    <property type="entry name" value="IspH"/>
    <property type="match status" value="1"/>
</dbReference>
<feature type="binding site" evidence="5">
    <location>
        <position position="40"/>
    </location>
    <ligand>
        <name>isopentenyl diphosphate</name>
        <dbReference type="ChEBI" id="CHEBI:128769"/>
    </ligand>
</feature>
<keyword evidence="7" id="KW-1185">Reference proteome</keyword>
<keyword evidence="1 5" id="KW-0004">4Fe-4S</keyword>
<keyword evidence="3 5" id="KW-0408">Iron</keyword>
<accession>E3CZ84</accession>
<dbReference type="GO" id="GO:0051745">
    <property type="term" value="F:4-hydroxy-3-methylbut-2-enyl diphosphate reductase activity"/>
    <property type="evidence" value="ECO:0007669"/>
    <property type="project" value="UniProtKB-UniRule"/>
</dbReference>
<dbReference type="UniPathway" id="UPA00059">
    <property type="reaction ID" value="UER00105"/>
</dbReference>
<keyword evidence="5" id="KW-0414">Isoprene biosynthesis</keyword>
<evidence type="ECO:0000313" key="7">
    <source>
        <dbReference type="Proteomes" id="UP000005096"/>
    </source>
</evidence>
<feature type="binding site" evidence="5">
    <location>
        <position position="192"/>
    </location>
    <ligand>
        <name>[4Fe-4S] cluster</name>
        <dbReference type="ChEBI" id="CHEBI:49883"/>
    </ligand>
</feature>
<dbReference type="InterPro" id="IPR003451">
    <property type="entry name" value="LytB/IspH"/>
</dbReference>
<feature type="binding site" evidence="5">
    <location>
        <position position="123"/>
    </location>
    <ligand>
        <name>isopentenyl diphosphate</name>
        <dbReference type="ChEBI" id="CHEBI:128769"/>
    </ligand>
</feature>
<feature type="binding site" evidence="5">
    <location>
        <position position="73"/>
    </location>
    <ligand>
        <name>(2E)-4-hydroxy-3-methylbut-2-enyl diphosphate</name>
        <dbReference type="ChEBI" id="CHEBI:128753"/>
    </ligand>
</feature>
<dbReference type="Gene3D" id="3.40.1010.20">
    <property type="entry name" value="4-hydroxy-3-methylbut-2-enyl diphosphate reductase, catalytic domain"/>
    <property type="match status" value="2"/>
</dbReference>
<feature type="binding site" evidence="5">
    <location>
        <position position="220"/>
    </location>
    <ligand>
        <name>(2E)-4-hydroxy-3-methylbut-2-enyl diphosphate</name>
        <dbReference type="ChEBI" id="CHEBI:128753"/>
    </ligand>
</feature>
<dbReference type="PANTHER" id="PTHR30426:SF0">
    <property type="entry name" value="4-HYDROXY-3-METHYLBUT-2-ENYL DIPHOSPHATE REDUCTASE"/>
    <property type="match status" value="1"/>
</dbReference>
<dbReference type="RefSeq" id="WP_006300958.1">
    <property type="nucleotide sequence ID" value="NZ_CM001022.1"/>
</dbReference>
<feature type="active site" description="Proton donor" evidence="5">
    <location>
        <position position="125"/>
    </location>
</feature>
<feature type="binding site" evidence="5">
    <location>
        <position position="40"/>
    </location>
    <ligand>
        <name>dimethylallyl diphosphate</name>
        <dbReference type="ChEBI" id="CHEBI:57623"/>
    </ligand>
</feature>
<dbReference type="UniPathway" id="UPA00056">
    <property type="reaction ID" value="UER00097"/>
</dbReference>
<dbReference type="PaxDb" id="584708-Apau_1334"/>
<feature type="binding site" evidence="5">
    <location>
        <position position="220"/>
    </location>
    <ligand>
        <name>dimethylallyl diphosphate</name>
        <dbReference type="ChEBI" id="CHEBI:57623"/>
    </ligand>
</feature>
<feature type="binding site" evidence="5">
    <location>
        <position position="222"/>
    </location>
    <ligand>
        <name>dimethylallyl diphosphate</name>
        <dbReference type="ChEBI" id="CHEBI:57623"/>
    </ligand>
</feature>
<dbReference type="GO" id="GO:0016114">
    <property type="term" value="P:terpenoid biosynthetic process"/>
    <property type="evidence" value="ECO:0007669"/>
    <property type="project" value="UniProtKB-UniRule"/>
</dbReference>
<comment type="cofactor">
    <cofactor evidence="5">
        <name>[4Fe-4S] cluster</name>
        <dbReference type="ChEBI" id="CHEBI:49883"/>
    </cofactor>
    <text evidence="5">Binds 1 [4Fe-4S] cluster per subunit.</text>
</comment>
<proteinExistence type="inferred from homology"/>
<feature type="binding site" evidence="5">
    <location>
        <position position="73"/>
    </location>
    <ligand>
        <name>dimethylallyl diphosphate</name>
        <dbReference type="ChEBI" id="CHEBI:57623"/>
    </ligand>
</feature>
<evidence type="ECO:0000256" key="2">
    <source>
        <dbReference type="ARBA" id="ARBA00022723"/>
    </source>
</evidence>
<feature type="binding site" evidence="5">
    <location>
        <position position="220"/>
    </location>
    <ligand>
        <name>isopentenyl diphosphate</name>
        <dbReference type="ChEBI" id="CHEBI:128769"/>
    </ligand>
</feature>
<dbReference type="PANTHER" id="PTHR30426">
    <property type="entry name" value="4-HYDROXY-3-METHYLBUT-2-ENYL DIPHOSPHATE REDUCTASE"/>
    <property type="match status" value="1"/>
</dbReference>
<feature type="binding site" evidence="5">
    <location>
        <position position="40"/>
    </location>
    <ligand>
        <name>(2E)-4-hydroxy-3-methylbut-2-enyl diphosphate</name>
        <dbReference type="ChEBI" id="CHEBI:128753"/>
    </ligand>
</feature>
<comment type="function">
    <text evidence="5">Catalyzes the conversion of 1-hydroxy-2-methyl-2-(E)-butenyl 4-diphosphate (HMBPP) into a mixture of isopentenyl diphosphate (IPP) and dimethylallyl diphosphate (DMAPP). Acts in the terminal step of the DOXP/MEP pathway for isoprenoid precursor biosynthesis.</text>
</comment>
<comment type="pathway">
    <text evidence="5">Isoprenoid biosynthesis; dimethylallyl diphosphate biosynthesis; dimethylallyl diphosphate from (2E)-4-hydroxy-3-methylbutenyl diphosphate: step 1/1.</text>
</comment>
<feature type="binding site" evidence="5">
    <location>
        <position position="222"/>
    </location>
    <ligand>
        <name>(2E)-4-hydroxy-3-methylbut-2-enyl diphosphate</name>
        <dbReference type="ChEBI" id="CHEBI:128753"/>
    </ligand>
</feature>
<feature type="binding site" evidence="5">
    <location>
        <position position="95"/>
    </location>
    <ligand>
        <name>[4Fe-4S] cluster</name>
        <dbReference type="ChEBI" id="CHEBI:49883"/>
    </ligand>
</feature>
<name>E3CZ84_9BACT</name>
<dbReference type="NCBIfam" id="TIGR00216">
    <property type="entry name" value="ispH_lytB"/>
    <property type="match status" value="1"/>
</dbReference>
<feature type="binding site" evidence="5">
    <location>
        <position position="264"/>
    </location>
    <ligand>
        <name>(2E)-4-hydroxy-3-methylbut-2-enyl diphosphate</name>
        <dbReference type="ChEBI" id="CHEBI:128753"/>
    </ligand>
</feature>
<feature type="binding site" evidence="5">
    <location>
        <position position="123"/>
    </location>
    <ligand>
        <name>(2E)-4-hydroxy-3-methylbut-2-enyl diphosphate</name>
        <dbReference type="ChEBI" id="CHEBI:128753"/>
    </ligand>
</feature>
<feature type="binding site" evidence="5">
    <location>
        <position position="12"/>
    </location>
    <ligand>
        <name>[4Fe-4S] cluster</name>
        <dbReference type="ChEBI" id="CHEBI:49883"/>
    </ligand>
</feature>
<dbReference type="Proteomes" id="UP000005096">
    <property type="component" value="Chromosome"/>
</dbReference>
<dbReference type="AlphaFoldDB" id="E3CZ84"/>
<reference evidence="6 7" key="1">
    <citation type="journal article" date="2010" name="Stand. Genomic Sci.">
        <title>Non-contiguous finished genome sequence of Aminomonas paucivorans type strain (GLU-3).</title>
        <authorList>
            <person name="Pitluck S."/>
            <person name="Yasawong M."/>
            <person name="Held B."/>
            <person name="Lapidus A."/>
            <person name="Nolan M."/>
            <person name="Copeland A."/>
            <person name="Lucas S."/>
            <person name="Del Rio T.G."/>
            <person name="Tice H."/>
            <person name="Cheng J.F."/>
            <person name="Chertkov O."/>
            <person name="Goodwin L."/>
            <person name="Tapia R."/>
            <person name="Han C."/>
            <person name="Liolios K."/>
            <person name="Ivanova N."/>
            <person name="Mavromatis K."/>
            <person name="Ovchinnikova G."/>
            <person name="Pati A."/>
            <person name="Chen A."/>
            <person name="Palaniappan K."/>
            <person name="Land M."/>
            <person name="Hauser L."/>
            <person name="Chang Y.J."/>
            <person name="Jeffries C.D."/>
            <person name="Pukall R."/>
            <person name="Spring S."/>
            <person name="Rohde M."/>
            <person name="Sikorski J."/>
            <person name="Goker M."/>
            <person name="Woyke T."/>
            <person name="Bristow J."/>
            <person name="Eisen J.A."/>
            <person name="Markowitz V."/>
            <person name="Hugenholtz P."/>
            <person name="Kyrpides N.C."/>
            <person name="Klenk H.P."/>
        </authorList>
    </citation>
    <scope>NUCLEOTIDE SEQUENCE [LARGE SCALE GENOMIC DNA]</scope>
    <source>
        <strain evidence="6 7">DSM 12260</strain>
    </source>
</reference>
<comment type="catalytic activity">
    <reaction evidence="5">
        <text>isopentenyl diphosphate + 2 oxidized [2Fe-2S]-[ferredoxin] + H2O = (2E)-4-hydroxy-3-methylbut-2-enyl diphosphate + 2 reduced [2Fe-2S]-[ferredoxin] + 2 H(+)</text>
        <dbReference type="Rhea" id="RHEA:24488"/>
        <dbReference type="Rhea" id="RHEA-COMP:10000"/>
        <dbReference type="Rhea" id="RHEA-COMP:10001"/>
        <dbReference type="ChEBI" id="CHEBI:15377"/>
        <dbReference type="ChEBI" id="CHEBI:15378"/>
        <dbReference type="ChEBI" id="CHEBI:33737"/>
        <dbReference type="ChEBI" id="CHEBI:33738"/>
        <dbReference type="ChEBI" id="CHEBI:128753"/>
        <dbReference type="ChEBI" id="CHEBI:128769"/>
        <dbReference type="EC" id="1.17.7.4"/>
    </reaction>
</comment>
<evidence type="ECO:0000256" key="4">
    <source>
        <dbReference type="ARBA" id="ARBA00023014"/>
    </source>
</evidence>
<keyword evidence="4 5" id="KW-0411">Iron-sulfur</keyword>
<dbReference type="EC" id="1.17.7.4" evidence="5"/>
<feature type="binding site" evidence="5">
    <location>
        <position position="222"/>
    </location>
    <ligand>
        <name>isopentenyl diphosphate</name>
        <dbReference type="ChEBI" id="CHEBI:128769"/>
    </ligand>
</feature>
<evidence type="ECO:0000256" key="1">
    <source>
        <dbReference type="ARBA" id="ARBA00022485"/>
    </source>
</evidence>
<dbReference type="EMBL" id="CM001022">
    <property type="protein sequence ID" value="EFQ23755.1"/>
    <property type="molecule type" value="Genomic_DNA"/>
</dbReference>
<feature type="binding site" evidence="5">
    <location>
        <position position="164"/>
    </location>
    <ligand>
        <name>(2E)-4-hydroxy-3-methylbut-2-enyl diphosphate</name>
        <dbReference type="ChEBI" id="CHEBI:128753"/>
    </ligand>
</feature>
<comment type="catalytic activity">
    <reaction evidence="5">
        <text>dimethylallyl diphosphate + 2 oxidized [2Fe-2S]-[ferredoxin] + H2O = (2E)-4-hydroxy-3-methylbut-2-enyl diphosphate + 2 reduced [2Fe-2S]-[ferredoxin] + 2 H(+)</text>
        <dbReference type="Rhea" id="RHEA:24825"/>
        <dbReference type="Rhea" id="RHEA-COMP:10000"/>
        <dbReference type="Rhea" id="RHEA-COMP:10001"/>
        <dbReference type="ChEBI" id="CHEBI:15377"/>
        <dbReference type="ChEBI" id="CHEBI:15378"/>
        <dbReference type="ChEBI" id="CHEBI:33737"/>
        <dbReference type="ChEBI" id="CHEBI:33738"/>
        <dbReference type="ChEBI" id="CHEBI:57623"/>
        <dbReference type="ChEBI" id="CHEBI:128753"/>
        <dbReference type="EC" id="1.17.7.4"/>
    </reaction>
</comment>
<protein>
    <recommendedName>
        <fullName evidence="5">4-hydroxy-3-methylbut-2-enyl diphosphate reductase</fullName>
        <shortName evidence="5">HMBPP reductase</shortName>
        <ecNumber evidence="5">1.17.7.4</ecNumber>
    </recommendedName>
</protein>
<gene>
    <name evidence="5" type="primary">ispH</name>
    <name evidence="6" type="ORF">Apau_1334</name>
</gene>
<sequence>MKLIVANPTGLCFGVRRAIEQLETTLQDNREVFALGSPIHNPQEVERLEKKGLHVVETPEEVPEGAVAFIRAHGVCPETHRRLEARCRVVVDGTCPFVRNAQARARSLAEEGYPVLILGDRNHPEVQGILGYVNGTALVVSETEEPEGILQSLPKERIGVLSQTTQKVAALSDLVGRLVSWIPEVRVYNTICRATLARQESVCRLAATVDGILIIGGRNSANTRKLAEIARDAGAPTLWIEHAGELDRSWLEQMGSVGVAAGGSTPDWLIRELIETLEKL</sequence>
<dbReference type="CDD" id="cd13944">
    <property type="entry name" value="lytB_ispH"/>
    <property type="match status" value="1"/>
</dbReference>
<evidence type="ECO:0000313" key="6">
    <source>
        <dbReference type="EMBL" id="EFQ23755.1"/>
    </source>
</evidence>
<keyword evidence="5 6" id="KW-0560">Oxidoreductase</keyword>
<comment type="pathway">
    <text evidence="5">Isoprenoid biosynthesis; isopentenyl diphosphate biosynthesis via DXP pathway; isopentenyl diphosphate from 1-deoxy-D-xylulose 5-phosphate: step 6/6.</text>
</comment>
<dbReference type="HOGENOM" id="CLU_027486_0_1_0"/>
<feature type="binding site" evidence="5">
    <location>
        <position position="123"/>
    </location>
    <ligand>
        <name>dimethylallyl diphosphate</name>
        <dbReference type="ChEBI" id="CHEBI:57623"/>
    </ligand>
</feature>
<evidence type="ECO:0000256" key="3">
    <source>
        <dbReference type="ARBA" id="ARBA00023004"/>
    </source>
</evidence>